<name>A0A919CE86_9ACTN</name>
<reference evidence="1" key="1">
    <citation type="journal article" date="2014" name="Int. J. Syst. Evol. Microbiol.">
        <title>Complete genome sequence of Corynebacterium casei LMG S-19264T (=DSM 44701T), isolated from a smear-ripened cheese.</title>
        <authorList>
            <consortium name="US DOE Joint Genome Institute (JGI-PGF)"/>
            <person name="Walter F."/>
            <person name="Albersmeier A."/>
            <person name="Kalinowski J."/>
            <person name="Ruckert C."/>
        </authorList>
    </citation>
    <scope>NUCLEOTIDE SEQUENCE</scope>
    <source>
        <strain evidence="1">JCM 4637</strain>
    </source>
</reference>
<protein>
    <submittedName>
        <fullName evidence="1">Uncharacterized protein</fullName>
    </submittedName>
</protein>
<accession>A0A919CE86</accession>
<comment type="caution">
    <text evidence="1">The sequence shown here is derived from an EMBL/GenBank/DDBJ whole genome shotgun (WGS) entry which is preliminary data.</text>
</comment>
<evidence type="ECO:0000313" key="2">
    <source>
        <dbReference type="Proteomes" id="UP000638353"/>
    </source>
</evidence>
<sequence>MPPGPEPYGWRQRHDFIRELMGQLSTDAVLAGVWPELDDVAQFGTRLVLEAYGQADTLRDRGGRRYREAVACLERELRAASRDANILGNPRPLALLTRAQLGDGSPQW</sequence>
<dbReference type="EMBL" id="BMVC01000020">
    <property type="protein sequence ID" value="GHD13906.1"/>
    <property type="molecule type" value="Genomic_DNA"/>
</dbReference>
<gene>
    <name evidence="1" type="ORF">GCM10010334_72670</name>
</gene>
<organism evidence="1 2">
    <name type="scientific">Streptomyces finlayi</name>
    <dbReference type="NCBI Taxonomy" id="67296"/>
    <lineage>
        <taxon>Bacteria</taxon>
        <taxon>Bacillati</taxon>
        <taxon>Actinomycetota</taxon>
        <taxon>Actinomycetes</taxon>
        <taxon>Kitasatosporales</taxon>
        <taxon>Streptomycetaceae</taxon>
        <taxon>Streptomyces</taxon>
    </lineage>
</organism>
<proteinExistence type="predicted"/>
<reference evidence="1" key="2">
    <citation type="submission" date="2020-09" db="EMBL/GenBank/DDBJ databases">
        <authorList>
            <person name="Sun Q."/>
            <person name="Ohkuma M."/>
        </authorList>
    </citation>
    <scope>NUCLEOTIDE SEQUENCE</scope>
    <source>
        <strain evidence="1">JCM 4637</strain>
    </source>
</reference>
<dbReference type="AlphaFoldDB" id="A0A919CE86"/>
<dbReference type="Proteomes" id="UP000638353">
    <property type="component" value="Unassembled WGS sequence"/>
</dbReference>
<evidence type="ECO:0000313" key="1">
    <source>
        <dbReference type="EMBL" id="GHD13906.1"/>
    </source>
</evidence>